<reference evidence="1 2" key="1">
    <citation type="journal article" date="2020" name="ISME J.">
        <title>Uncovering the hidden diversity of litter-decomposition mechanisms in mushroom-forming fungi.</title>
        <authorList>
            <person name="Floudas D."/>
            <person name="Bentzer J."/>
            <person name="Ahren D."/>
            <person name="Johansson T."/>
            <person name="Persson P."/>
            <person name="Tunlid A."/>
        </authorList>
    </citation>
    <scope>NUCLEOTIDE SEQUENCE [LARGE SCALE GENOMIC DNA]</scope>
    <source>
        <strain evidence="1 2">CBS 175.51</strain>
    </source>
</reference>
<evidence type="ECO:0000313" key="1">
    <source>
        <dbReference type="EMBL" id="KAF5314712.1"/>
    </source>
</evidence>
<proteinExistence type="predicted"/>
<evidence type="ECO:0008006" key="3">
    <source>
        <dbReference type="Google" id="ProtNLM"/>
    </source>
</evidence>
<evidence type="ECO:0000313" key="2">
    <source>
        <dbReference type="Proteomes" id="UP000541558"/>
    </source>
</evidence>
<dbReference type="EMBL" id="JAACJK010000221">
    <property type="protein sequence ID" value="KAF5314712.1"/>
    <property type="molecule type" value="Genomic_DNA"/>
</dbReference>
<comment type="caution">
    <text evidence="1">The sequence shown here is derived from an EMBL/GenBank/DDBJ whole genome shotgun (WGS) entry which is preliminary data.</text>
</comment>
<keyword evidence="2" id="KW-1185">Reference proteome</keyword>
<dbReference type="OrthoDB" id="192702at2759"/>
<dbReference type="Proteomes" id="UP000541558">
    <property type="component" value="Unassembled WGS sequence"/>
</dbReference>
<accession>A0A8H5EWA8</accession>
<protein>
    <recommendedName>
        <fullName evidence="3">DUF2855 family protein</fullName>
    </recommendedName>
</protein>
<organism evidence="1 2">
    <name type="scientific">Ephemerocybe angulata</name>
    <dbReference type="NCBI Taxonomy" id="980116"/>
    <lineage>
        <taxon>Eukaryota</taxon>
        <taxon>Fungi</taxon>
        <taxon>Dikarya</taxon>
        <taxon>Basidiomycota</taxon>
        <taxon>Agaricomycotina</taxon>
        <taxon>Agaricomycetes</taxon>
        <taxon>Agaricomycetidae</taxon>
        <taxon>Agaricales</taxon>
        <taxon>Agaricineae</taxon>
        <taxon>Psathyrellaceae</taxon>
        <taxon>Ephemerocybe</taxon>
    </lineage>
</organism>
<dbReference type="Pfam" id="PF11017">
    <property type="entry name" value="DUF2855"/>
    <property type="match status" value="1"/>
</dbReference>
<dbReference type="InterPro" id="IPR021276">
    <property type="entry name" value="DUF2855"/>
</dbReference>
<gene>
    <name evidence="1" type="ORF">D9611_007027</name>
</gene>
<name>A0A8H5EWA8_9AGAR</name>
<sequence length="459" mass="52312">MSPSDSLTLPVQSLDMFSKTVVENVTLCSPRPTASVNPQYQSRDSDPRKPVVIQTTLDITTIPANNVLIKVDKFGFSANNITYQALGEHPHFRYFDFHPAPTPELARTYGLIPVWGFGTIVASTHPKIHVGERVYGYFAPTRYLLVPVSPSDVNKYSFYVPRPHLPEDRRPYNQILRCATDTQYTPGDEAEDLTMLYRPLFWTSYWCEDWLHSTGSYNVGKDRKLTVFIASASSKTAFCLAYLVQKRIRAGELQNVTVLGLTSKRNVEFTKRLGLYDDVYEYNTFEQGKAFQGEKDRRWLYIDVAGNDDLNDRIRAHFASPNVGQIVKNVALGLTNLTPSASANDDMKWSHNAFDANAPAFADPNTRWPKVEHFFMPEWLNVRKYQLSLAEIFSRQNDAWSKLMEDCLGWVQLERVYGPGKVRDDYARIAKDGLGPDKGLIWSLWDHEPSTFPGQKSRL</sequence>
<dbReference type="AlphaFoldDB" id="A0A8H5EWA8"/>